<evidence type="ECO:0000256" key="1">
    <source>
        <dbReference type="ARBA" id="ARBA00022737"/>
    </source>
</evidence>
<name>A0A1C6UK48_9ACTN</name>
<keyword evidence="1" id="KW-0677">Repeat</keyword>
<sequence>MQIDGYPDADVRVTKTSYQAAHGGVSGWTLKKATSRTVDAVTGGENLTSHTVHDAAGRVIKLLEVGSTGSDAKTRETIYYTAGANGSDSACGNRPEWAGQPCLTRAAGAVTGHDPARMATHLPVRRVTAYNRYANEAVVTETAAGKTRTTTTAYDTAGRTTSNAIVSDEGAAVGTITTTYHPENGQVATTMGTGTISQQYDNLGRLVSYTDADGATTVTEFDRFGNQVKVSDPAGHKTYAYDRTAEPRGLLTNVTDSVAGAFAAKYSPDGHLTEMTYPGGLTRTDRLDANLQPVERTYTRDSDGEVIYSESVVENTTSQWVNHTYTGGSKQHRYDRLGRLTRTQHDTALTEGCVTRTYRYDDRYNRRDVWAYSPGEGGECQQDTGAEYEQAGYDTADRLTNAGYVYDAFGRTSEIPGGLSNSYFANDLVQRQQLGDSRQTWFLDPALRFRSSTTETLVDEEWGDAIAKVNHYGDDSDEVAWVGDGSTGSVARNVCGPDGDLAATTSATGDVVLQLTNLHGDVAVAIDVTMTEPELFDYDEFGMPMAAQSNQRYGWLGGKQRSSEALGDSILMGVRLYSPALGRFLQIDPIYGGSCNAYEYTCADPVNATDLDGKRRCSRWARWACRTYNKAQRAGRATRNAARFSSRNYRANRSCWSGTSGSNCGRNSYHARVGRSMNRSVKRACRVYTSGPSLGWAGGAMGYGAAAAKWGWRGARLAGRAGWAGWAIEGVCFLHR</sequence>
<keyword evidence="4" id="KW-1185">Reference proteome</keyword>
<reference evidence="3 4" key="1">
    <citation type="submission" date="2016-06" db="EMBL/GenBank/DDBJ databases">
        <authorList>
            <person name="Kjaerup R.B."/>
            <person name="Dalgaard T.S."/>
            <person name="Juul-Madsen H.R."/>
        </authorList>
    </citation>
    <scope>NUCLEOTIDE SEQUENCE [LARGE SCALE GENOMIC DNA]</scope>
    <source>
        <strain evidence="3 4">DSM 45577</strain>
    </source>
</reference>
<dbReference type="PANTHER" id="PTHR32305">
    <property type="match status" value="1"/>
</dbReference>
<dbReference type="STRING" id="683228.GA0070617_2642"/>
<dbReference type="PANTHER" id="PTHR32305:SF15">
    <property type="entry name" value="PROTEIN RHSA-RELATED"/>
    <property type="match status" value="1"/>
</dbReference>
<evidence type="ECO:0000313" key="3">
    <source>
        <dbReference type="EMBL" id="SCL54361.1"/>
    </source>
</evidence>
<organism evidence="3 4">
    <name type="scientific">Micromonospora yangpuensis</name>
    <dbReference type="NCBI Taxonomy" id="683228"/>
    <lineage>
        <taxon>Bacteria</taxon>
        <taxon>Bacillati</taxon>
        <taxon>Actinomycetota</taxon>
        <taxon>Actinomycetes</taxon>
        <taxon>Micromonosporales</taxon>
        <taxon>Micromonosporaceae</taxon>
        <taxon>Micromonospora</taxon>
    </lineage>
</organism>
<dbReference type="InterPro" id="IPR006530">
    <property type="entry name" value="YD"/>
</dbReference>
<dbReference type="NCBIfam" id="TIGR01643">
    <property type="entry name" value="YD_repeat_2x"/>
    <property type="match status" value="1"/>
</dbReference>
<dbReference type="InterPro" id="IPR022385">
    <property type="entry name" value="Rhs_assc_core"/>
</dbReference>
<gene>
    <name evidence="3" type="ORF">GA0070617_2642</name>
</gene>
<dbReference type="AlphaFoldDB" id="A0A1C6UK48"/>
<dbReference type="Proteomes" id="UP000198937">
    <property type="component" value="Unassembled WGS sequence"/>
</dbReference>
<dbReference type="OrthoDB" id="5994822at2"/>
<feature type="domain" description="Teneurin-like YD-shell" evidence="2">
    <location>
        <begin position="129"/>
        <end position="351"/>
    </location>
</feature>
<dbReference type="NCBIfam" id="TIGR03696">
    <property type="entry name" value="Rhs_assc_core"/>
    <property type="match status" value="1"/>
</dbReference>
<proteinExistence type="predicted"/>
<dbReference type="Gene3D" id="2.180.10.10">
    <property type="entry name" value="RHS repeat-associated core"/>
    <property type="match status" value="1"/>
</dbReference>
<accession>A0A1C6UK48</accession>
<dbReference type="InterPro" id="IPR056823">
    <property type="entry name" value="TEN-like_YD-shell"/>
</dbReference>
<dbReference type="EMBL" id="FMIA01000002">
    <property type="protein sequence ID" value="SCL54361.1"/>
    <property type="molecule type" value="Genomic_DNA"/>
</dbReference>
<evidence type="ECO:0000259" key="2">
    <source>
        <dbReference type="Pfam" id="PF25023"/>
    </source>
</evidence>
<dbReference type="RefSeq" id="WP_091436952.1">
    <property type="nucleotide sequence ID" value="NZ_BMMJ01000009.1"/>
</dbReference>
<dbReference type="Pfam" id="PF25023">
    <property type="entry name" value="TEN_YD-shell"/>
    <property type="match status" value="1"/>
</dbReference>
<protein>
    <submittedName>
        <fullName evidence="3">RHS repeat-associated core domain-containing protein</fullName>
    </submittedName>
</protein>
<evidence type="ECO:0000313" key="4">
    <source>
        <dbReference type="Proteomes" id="UP000198937"/>
    </source>
</evidence>
<dbReference type="InterPro" id="IPR050708">
    <property type="entry name" value="T6SS_VgrG/RHS"/>
</dbReference>